<organism evidence="4 5">
    <name type="scientific">Cinara cedri</name>
    <dbReference type="NCBI Taxonomy" id="506608"/>
    <lineage>
        <taxon>Eukaryota</taxon>
        <taxon>Metazoa</taxon>
        <taxon>Ecdysozoa</taxon>
        <taxon>Arthropoda</taxon>
        <taxon>Hexapoda</taxon>
        <taxon>Insecta</taxon>
        <taxon>Pterygota</taxon>
        <taxon>Neoptera</taxon>
        <taxon>Paraneoptera</taxon>
        <taxon>Hemiptera</taxon>
        <taxon>Sternorrhyncha</taxon>
        <taxon>Aphidomorpha</taxon>
        <taxon>Aphidoidea</taxon>
        <taxon>Aphididae</taxon>
        <taxon>Lachninae</taxon>
        <taxon>Cinara</taxon>
    </lineage>
</organism>
<sequence length="220" mass="25864">MNDVKCFIEEVIGRKLLIDGDGIGDDRRLNILLKSYLKWCNTKYTDPFESQKVMEKMLVHLNLCEHAMKKSQAVSRMNVEEMLMYDNMSSEIDHNIKNTKTEIDYAKEELKKAKTVRRNRMEYDVLAKLIIQHPPRTDTAKRLDDLKDELQALKMTKNEINQKLDKRRKQLHVLMASLNDLTDSLDENGSLSEDMSYETFDDEDLDILTRREDIEEPMSE</sequence>
<dbReference type="GO" id="GO:0000445">
    <property type="term" value="C:THO complex part of transcription export complex"/>
    <property type="evidence" value="ECO:0007669"/>
    <property type="project" value="InterPro"/>
</dbReference>
<dbReference type="InterPro" id="IPR008501">
    <property type="entry name" value="THOC7/Mft1"/>
</dbReference>
<evidence type="ECO:0000313" key="5">
    <source>
        <dbReference type="Proteomes" id="UP000325440"/>
    </source>
</evidence>
<evidence type="ECO:0000313" key="4">
    <source>
        <dbReference type="EMBL" id="VVC28172.1"/>
    </source>
</evidence>
<dbReference type="Pfam" id="PF05615">
    <property type="entry name" value="THOC7"/>
    <property type="match status" value="1"/>
</dbReference>
<dbReference type="OrthoDB" id="205166at2759"/>
<gene>
    <name evidence="4" type="ORF">CINCED_3A005005</name>
</gene>
<comment type="subcellular location">
    <subcellularLocation>
        <location evidence="1">Nucleus</location>
    </subcellularLocation>
</comment>
<dbReference type="Proteomes" id="UP000325440">
    <property type="component" value="Unassembled WGS sequence"/>
</dbReference>
<accession>A0A5E4M9I0</accession>
<protein>
    <submittedName>
        <fullName evidence="4">THO complex subunit 7/Mft1</fullName>
    </submittedName>
</protein>
<feature type="coiled-coil region" evidence="3">
    <location>
        <begin position="96"/>
        <end position="170"/>
    </location>
</feature>
<reference evidence="4 5" key="1">
    <citation type="submission" date="2019-08" db="EMBL/GenBank/DDBJ databases">
        <authorList>
            <person name="Alioto T."/>
            <person name="Alioto T."/>
            <person name="Gomez Garrido J."/>
        </authorList>
    </citation>
    <scope>NUCLEOTIDE SEQUENCE [LARGE SCALE GENOMIC DNA]</scope>
</reference>
<proteinExistence type="predicted"/>
<evidence type="ECO:0000256" key="3">
    <source>
        <dbReference type="SAM" id="Coils"/>
    </source>
</evidence>
<keyword evidence="5" id="KW-1185">Reference proteome</keyword>
<keyword evidence="2" id="KW-0539">Nucleus</keyword>
<evidence type="ECO:0000256" key="1">
    <source>
        <dbReference type="ARBA" id="ARBA00004123"/>
    </source>
</evidence>
<evidence type="ECO:0000256" key="2">
    <source>
        <dbReference type="ARBA" id="ARBA00023242"/>
    </source>
</evidence>
<keyword evidence="3" id="KW-0175">Coiled coil</keyword>
<dbReference type="EMBL" id="CABPRJ010000478">
    <property type="protein sequence ID" value="VVC28172.1"/>
    <property type="molecule type" value="Genomic_DNA"/>
</dbReference>
<name>A0A5E4M9I0_9HEMI</name>
<dbReference type="AlphaFoldDB" id="A0A5E4M9I0"/>
<dbReference type="GO" id="GO:0006397">
    <property type="term" value="P:mRNA processing"/>
    <property type="evidence" value="ECO:0007669"/>
    <property type="project" value="InterPro"/>
</dbReference>